<feature type="chain" id="PRO_5044632117" evidence="1">
    <location>
        <begin position="26"/>
        <end position="200"/>
    </location>
</feature>
<dbReference type="OrthoDB" id="5419608at2759"/>
<keyword evidence="1" id="KW-0732">Signal</keyword>
<proteinExistence type="predicted"/>
<organism evidence="2">
    <name type="scientific">Eremomyces bilateralis CBS 781.70</name>
    <dbReference type="NCBI Taxonomy" id="1392243"/>
    <lineage>
        <taxon>Eukaryota</taxon>
        <taxon>Fungi</taxon>
        <taxon>Dikarya</taxon>
        <taxon>Ascomycota</taxon>
        <taxon>Pezizomycotina</taxon>
        <taxon>Dothideomycetes</taxon>
        <taxon>Dothideomycetes incertae sedis</taxon>
        <taxon>Eremomycetales</taxon>
        <taxon>Eremomycetaceae</taxon>
        <taxon>Eremomyces</taxon>
    </lineage>
</organism>
<evidence type="ECO:0000313" key="3">
    <source>
        <dbReference type="Proteomes" id="UP000504638"/>
    </source>
</evidence>
<dbReference type="Proteomes" id="UP000504638">
    <property type="component" value="Unplaced"/>
</dbReference>
<name>A0A6G1GGV3_9PEZI</name>
<gene>
    <name evidence="2 4" type="ORF">P152DRAFT_445440</name>
</gene>
<evidence type="ECO:0000256" key="1">
    <source>
        <dbReference type="SAM" id="SignalP"/>
    </source>
</evidence>
<dbReference type="AlphaFoldDB" id="A0A6G1GGV3"/>
<feature type="signal peptide" evidence="1">
    <location>
        <begin position="1"/>
        <end position="25"/>
    </location>
</feature>
<evidence type="ECO:0000313" key="4">
    <source>
        <dbReference type="RefSeq" id="XP_033538968.1"/>
    </source>
</evidence>
<protein>
    <submittedName>
        <fullName evidence="2 4">Uncharacterized protein</fullName>
    </submittedName>
</protein>
<reference evidence="2 4" key="1">
    <citation type="submission" date="2020-01" db="EMBL/GenBank/DDBJ databases">
        <authorList>
            <consortium name="DOE Joint Genome Institute"/>
            <person name="Haridas S."/>
            <person name="Albert R."/>
            <person name="Binder M."/>
            <person name="Bloem J."/>
            <person name="Labutti K."/>
            <person name="Salamov A."/>
            <person name="Andreopoulos B."/>
            <person name="Baker S.E."/>
            <person name="Barry K."/>
            <person name="Bills G."/>
            <person name="Bluhm B.H."/>
            <person name="Cannon C."/>
            <person name="Castanera R."/>
            <person name="Culley D.E."/>
            <person name="Daum C."/>
            <person name="Ezra D."/>
            <person name="Gonzalez J.B."/>
            <person name="Henrissat B."/>
            <person name="Kuo A."/>
            <person name="Liang C."/>
            <person name="Lipzen A."/>
            <person name="Lutzoni F."/>
            <person name="Magnuson J."/>
            <person name="Mondo S."/>
            <person name="Nolan M."/>
            <person name="Ohm R."/>
            <person name="Pangilinan J."/>
            <person name="Park H.-J."/>
            <person name="Ramirez L."/>
            <person name="Alfaro M."/>
            <person name="Sun H."/>
            <person name="Tritt A."/>
            <person name="Yoshinaga Y."/>
            <person name="Zwiers L.-H."/>
            <person name="Turgeon B.G."/>
            <person name="Goodwin S.B."/>
            <person name="Spatafora J.W."/>
            <person name="Crous P.W."/>
            <person name="Grigoriev I.V."/>
        </authorList>
    </citation>
    <scope>NUCLEOTIDE SEQUENCE</scope>
    <source>
        <strain evidence="2 4">CBS 781.70</strain>
    </source>
</reference>
<dbReference type="GeneID" id="54418427"/>
<accession>A0A6G1GGV3</accession>
<reference evidence="4" key="3">
    <citation type="submission" date="2025-04" db="UniProtKB">
        <authorList>
            <consortium name="RefSeq"/>
        </authorList>
    </citation>
    <scope>IDENTIFICATION</scope>
    <source>
        <strain evidence="4">CBS 781.70</strain>
    </source>
</reference>
<keyword evidence="3" id="KW-1185">Reference proteome</keyword>
<reference evidence="4" key="2">
    <citation type="submission" date="2020-04" db="EMBL/GenBank/DDBJ databases">
        <authorList>
            <consortium name="NCBI Genome Project"/>
        </authorList>
    </citation>
    <scope>NUCLEOTIDE SEQUENCE</scope>
    <source>
        <strain evidence="4">CBS 781.70</strain>
    </source>
</reference>
<dbReference type="EMBL" id="ML975149">
    <property type="protein sequence ID" value="KAF1817337.1"/>
    <property type="molecule type" value="Genomic_DNA"/>
</dbReference>
<dbReference type="RefSeq" id="XP_033538968.1">
    <property type="nucleotide sequence ID" value="XM_033677857.1"/>
</dbReference>
<sequence length="200" mass="19353">MKSILLHAVLAGAAAVAQIPSQTSTASINPTDFLAQISAFGELNPAISAPFGNPSTTINVFDIGAPPSSLVSLLITAIPATVLGQIMNPTGRSSIAAEFQAGNTPSWFNELPTEVKSYVGAMQSKINAGNLVESGANAIPSAFGGRGGGAGASGADGGAGAESTSSALAPAPTGALGMGNGMFAAGVAGMVGILGLAIGL</sequence>
<evidence type="ECO:0000313" key="2">
    <source>
        <dbReference type="EMBL" id="KAF1817337.1"/>
    </source>
</evidence>